<organism evidence="1">
    <name type="scientific">marine sediment metagenome</name>
    <dbReference type="NCBI Taxonomy" id="412755"/>
    <lineage>
        <taxon>unclassified sequences</taxon>
        <taxon>metagenomes</taxon>
        <taxon>ecological metagenomes</taxon>
    </lineage>
</organism>
<dbReference type="AlphaFoldDB" id="A0A0F9FCR9"/>
<sequence length="242" mass="27857">MSNKINLGMEVYDFSGGKVTENISLNNFKGNLLISGGARNERTALLSHVLNQFYARLPDIGVLLIKLGSNEDTYLYHLDKVYEYGDSDLIIPYYTGLRFTDLIRERFMNYLNAAFGFHYEMKWVISNLSLKCKSAGLPSSIVDFLEDLKRCLIKHPYDEEFTESNVKSFEKTIEIFQEDPVLESMLSIPLMGIPEWLDLWRKGKKVCIDLTKCSIYQQKLLVTLITQAINNYIDHNNSDNPI</sequence>
<evidence type="ECO:0000313" key="1">
    <source>
        <dbReference type="EMBL" id="KKL84038.1"/>
    </source>
</evidence>
<gene>
    <name evidence="1" type="ORF">LCGC14_1968740</name>
</gene>
<protein>
    <submittedName>
        <fullName evidence="1">Uncharacterized protein</fullName>
    </submittedName>
</protein>
<feature type="non-terminal residue" evidence="1">
    <location>
        <position position="242"/>
    </location>
</feature>
<dbReference type="EMBL" id="LAZR01021812">
    <property type="protein sequence ID" value="KKL84038.1"/>
    <property type="molecule type" value="Genomic_DNA"/>
</dbReference>
<comment type="caution">
    <text evidence="1">The sequence shown here is derived from an EMBL/GenBank/DDBJ whole genome shotgun (WGS) entry which is preliminary data.</text>
</comment>
<name>A0A0F9FCR9_9ZZZZ</name>
<reference evidence="1" key="1">
    <citation type="journal article" date="2015" name="Nature">
        <title>Complex archaea that bridge the gap between prokaryotes and eukaryotes.</title>
        <authorList>
            <person name="Spang A."/>
            <person name="Saw J.H."/>
            <person name="Jorgensen S.L."/>
            <person name="Zaremba-Niedzwiedzka K."/>
            <person name="Martijn J."/>
            <person name="Lind A.E."/>
            <person name="van Eijk R."/>
            <person name="Schleper C."/>
            <person name="Guy L."/>
            <person name="Ettema T.J."/>
        </authorList>
    </citation>
    <scope>NUCLEOTIDE SEQUENCE</scope>
</reference>
<accession>A0A0F9FCR9</accession>
<proteinExistence type="predicted"/>